<dbReference type="OrthoDB" id="1875589at2759"/>
<dbReference type="EMBL" id="ML996082">
    <property type="protein sequence ID" value="KAF2155626.1"/>
    <property type="molecule type" value="Genomic_DNA"/>
</dbReference>
<sequence length="385" mass="42786">MDLTPIRIRGARHGTKRLSSFTKMTSSKKRRRIAGAEIGANKSGASLQGVSKKSGHSLSSIEKLPLEILEAIFANAPNLALPLSSPSLSKALASEKMFAVCASTWFMPSGSATHKDVTALEQVEYDESSANEWTTSVDQINRLMACRWMTWSRFKIILGNILVHHDFDDDNEGFGAFQMDFEQPWKQYRFPDLKIGSAVNVPEKLLRGPWSPDKSQFLYYLCFLGLQVDWDRSTAGEVASHGLEDAIKARDRIAVVSLLSDQVSVLPSQDSLRSAIMDHGCDQTIIFHLLDACIRAKSREHDGLMEHGKMRVKPLDSVIWSWLKRYEAAAQNKAKWLKGALTTTASMMSDTATGRDQKHKDFKAACGQKSSGVIEIPVPRPTRTS</sequence>
<dbReference type="AlphaFoldDB" id="A0A9P4J5U3"/>
<keyword evidence="2" id="KW-1185">Reference proteome</keyword>
<dbReference type="Proteomes" id="UP000799439">
    <property type="component" value="Unassembled WGS sequence"/>
</dbReference>
<reference evidence="1" key="1">
    <citation type="journal article" date="2020" name="Stud. Mycol.">
        <title>101 Dothideomycetes genomes: a test case for predicting lifestyles and emergence of pathogens.</title>
        <authorList>
            <person name="Haridas S."/>
            <person name="Albert R."/>
            <person name="Binder M."/>
            <person name="Bloem J."/>
            <person name="Labutti K."/>
            <person name="Salamov A."/>
            <person name="Andreopoulos B."/>
            <person name="Baker S."/>
            <person name="Barry K."/>
            <person name="Bills G."/>
            <person name="Bluhm B."/>
            <person name="Cannon C."/>
            <person name="Castanera R."/>
            <person name="Culley D."/>
            <person name="Daum C."/>
            <person name="Ezra D."/>
            <person name="Gonzalez J."/>
            <person name="Henrissat B."/>
            <person name="Kuo A."/>
            <person name="Liang C."/>
            <person name="Lipzen A."/>
            <person name="Lutzoni F."/>
            <person name="Magnuson J."/>
            <person name="Mondo S."/>
            <person name="Nolan M."/>
            <person name="Ohm R."/>
            <person name="Pangilinan J."/>
            <person name="Park H.-J."/>
            <person name="Ramirez L."/>
            <person name="Alfaro M."/>
            <person name="Sun H."/>
            <person name="Tritt A."/>
            <person name="Yoshinaga Y."/>
            <person name="Zwiers L.-H."/>
            <person name="Turgeon B."/>
            <person name="Goodwin S."/>
            <person name="Spatafora J."/>
            <person name="Crous P."/>
            <person name="Grigoriev I."/>
        </authorList>
    </citation>
    <scope>NUCLEOTIDE SEQUENCE</scope>
    <source>
        <strain evidence="1">CBS 260.36</strain>
    </source>
</reference>
<evidence type="ECO:0000313" key="1">
    <source>
        <dbReference type="EMBL" id="KAF2155626.1"/>
    </source>
</evidence>
<comment type="caution">
    <text evidence="1">The sequence shown here is derived from an EMBL/GenBank/DDBJ whole genome shotgun (WGS) entry which is preliminary data.</text>
</comment>
<accession>A0A9P4J5U3</accession>
<evidence type="ECO:0000313" key="2">
    <source>
        <dbReference type="Proteomes" id="UP000799439"/>
    </source>
</evidence>
<name>A0A9P4J5U3_9PEZI</name>
<organism evidence="1 2">
    <name type="scientific">Myriangium duriaei CBS 260.36</name>
    <dbReference type="NCBI Taxonomy" id="1168546"/>
    <lineage>
        <taxon>Eukaryota</taxon>
        <taxon>Fungi</taxon>
        <taxon>Dikarya</taxon>
        <taxon>Ascomycota</taxon>
        <taxon>Pezizomycotina</taxon>
        <taxon>Dothideomycetes</taxon>
        <taxon>Dothideomycetidae</taxon>
        <taxon>Myriangiales</taxon>
        <taxon>Myriangiaceae</taxon>
        <taxon>Myriangium</taxon>
    </lineage>
</organism>
<proteinExistence type="predicted"/>
<evidence type="ECO:0008006" key="3">
    <source>
        <dbReference type="Google" id="ProtNLM"/>
    </source>
</evidence>
<protein>
    <recommendedName>
        <fullName evidence="3">F-box domain-containing protein</fullName>
    </recommendedName>
</protein>
<gene>
    <name evidence="1" type="ORF">K461DRAFT_290636</name>
</gene>